<sequence>MSVVFGCGAMVEGAGADSVGPGAVGLVAGVGFIGASVVCAWSTAGAAAIRAAIARDEVNLVDLDIIYSCSSEVNRCLHRRS</sequence>
<accession>A0ABR6NG11</accession>
<name>A0ABR6NG11_9SPHN</name>
<evidence type="ECO:0000313" key="2">
    <source>
        <dbReference type="EMBL" id="MBB5986208.1"/>
    </source>
</evidence>
<keyword evidence="1" id="KW-0812">Transmembrane</keyword>
<feature type="transmembrane region" description="Helical" evidence="1">
    <location>
        <begin position="26"/>
        <end position="49"/>
    </location>
</feature>
<gene>
    <name evidence="2" type="ORF">HNP60_002182</name>
</gene>
<organism evidence="2 3">
    <name type="scientific">Sphingobium lignivorans</name>
    <dbReference type="NCBI Taxonomy" id="2735886"/>
    <lineage>
        <taxon>Bacteria</taxon>
        <taxon>Pseudomonadati</taxon>
        <taxon>Pseudomonadota</taxon>
        <taxon>Alphaproteobacteria</taxon>
        <taxon>Sphingomonadales</taxon>
        <taxon>Sphingomonadaceae</taxon>
        <taxon>Sphingobium</taxon>
    </lineage>
</organism>
<proteinExistence type="predicted"/>
<dbReference type="Proteomes" id="UP001138540">
    <property type="component" value="Unassembled WGS sequence"/>
</dbReference>
<reference evidence="2 3" key="1">
    <citation type="submission" date="2020-08" db="EMBL/GenBank/DDBJ databases">
        <title>Exploring microbial biodiversity for novel pathways involved in the catabolism of aromatic compounds derived from lignin.</title>
        <authorList>
            <person name="Elkins J."/>
        </authorList>
    </citation>
    <scope>NUCLEOTIDE SEQUENCE [LARGE SCALE GENOMIC DNA]</scope>
    <source>
        <strain evidence="2 3">B1D3A</strain>
    </source>
</reference>
<keyword evidence="3" id="KW-1185">Reference proteome</keyword>
<keyword evidence="1" id="KW-1133">Transmembrane helix</keyword>
<dbReference type="RefSeq" id="WP_184153487.1">
    <property type="nucleotide sequence ID" value="NZ_JACHKA010000001.1"/>
</dbReference>
<keyword evidence="1" id="KW-0472">Membrane</keyword>
<evidence type="ECO:0000313" key="3">
    <source>
        <dbReference type="Proteomes" id="UP001138540"/>
    </source>
</evidence>
<protein>
    <submittedName>
        <fullName evidence="2">Threonine dehydrogenase-like Zn-dependent dehydrogenase</fullName>
    </submittedName>
</protein>
<evidence type="ECO:0000256" key="1">
    <source>
        <dbReference type="SAM" id="Phobius"/>
    </source>
</evidence>
<dbReference type="EMBL" id="JACHKA010000001">
    <property type="protein sequence ID" value="MBB5986208.1"/>
    <property type="molecule type" value="Genomic_DNA"/>
</dbReference>
<comment type="caution">
    <text evidence="2">The sequence shown here is derived from an EMBL/GenBank/DDBJ whole genome shotgun (WGS) entry which is preliminary data.</text>
</comment>